<comment type="subcellular location">
    <subcellularLocation>
        <location evidence="2">Nucleus</location>
    </subcellularLocation>
</comment>
<dbReference type="AlphaFoldDB" id="A0A7R8ZFU2"/>
<keyword evidence="5" id="KW-0863">Zinc-finger</keyword>
<keyword evidence="8" id="KW-0539">Nucleus</keyword>
<dbReference type="InterPro" id="IPR013087">
    <property type="entry name" value="Znf_C2H2_type"/>
</dbReference>
<dbReference type="EMBL" id="OB660077">
    <property type="protein sequence ID" value="CAD7222592.1"/>
    <property type="molecule type" value="Genomic_DNA"/>
</dbReference>
<evidence type="ECO:0000256" key="1">
    <source>
        <dbReference type="ARBA" id="ARBA00003767"/>
    </source>
</evidence>
<dbReference type="GO" id="GO:0031519">
    <property type="term" value="C:PcG protein complex"/>
    <property type="evidence" value="ECO:0007669"/>
    <property type="project" value="TreeGrafter"/>
</dbReference>
<dbReference type="GO" id="GO:0005667">
    <property type="term" value="C:transcription regulator complex"/>
    <property type="evidence" value="ECO:0007669"/>
    <property type="project" value="TreeGrafter"/>
</dbReference>
<proteinExistence type="predicted"/>
<dbReference type="FunFam" id="3.30.160.60:FF:000557">
    <property type="entry name" value="zinc finger and SCAN domain-containing protein 29"/>
    <property type="match status" value="1"/>
</dbReference>
<feature type="region of interest" description="Disordered" evidence="9">
    <location>
        <begin position="1"/>
        <end position="23"/>
    </location>
</feature>
<keyword evidence="7" id="KW-0238">DNA-binding</keyword>
<dbReference type="PROSITE" id="PS00028">
    <property type="entry name" value="ZINC_FINGER_C2H2_1"/>
    <property type="match status" value="3"/>
</dbReference>
<dbReference type="PANTHER" id="PTHR14003">
    <property type="entry name" value="TRANSCRIPTIONAL REPRESSOR PROTEIN YY"/>
    <property type="match status" value="1"/>
</dbReference>
<evidence type="ECO:0000256" key="5">
    <source>
        <dbReference type="ARBA" id="ARBA00022771"/>
    </source>
</evidence>
<evidence type="ECO:0000256" key="6">
    <source>
        <dbReference type="ARBA" id="ARBA00022833"/>
    </source>
</evidence>
<dbReference type="SUPFAM" id="SSF57667">
    <property type="entry name" value="beta-beta-alpha zinc fingers"/>
    <property type="match status" value="3"/>
</dbReference>
<reference evidence="10" key="1">
    <citation type="submission" date="2020-11" db="EMBL/GenBank/DDBJ databases">
        <authorList>
            <person name="Tran Van P."/>
        </authorList>
    </citation>
    <scope>NUCLEOTIDE SEQUENCE</scope>
</reference>
<feature type="compositionally biased region" description="Basic and acidic residues" evidence="9">
    <location>
        <begin position="1"/>
        <end position="19"/>
    </location>
</feature>
<accession>A0A7R8ZFU2</accession>
<dbReference type="PANTHER" id="PTHR14003:SF23">
    <property type="entry name" value="ZINC FINGER PROTEIN 143"/>
    <property type="match status" value="1"/>
</dbReference>
<evidence type="ECO:0000256" key="9">
    <source>
        <dbReference type="SAM" id="MobiDB-lite"/>
    </source>
</evidence>
<dbReference type="GO" id="GO:0000978">
    <property type="term" value="F:RNA polymerase II cis-regulatory region sequence-specific DNA binding"/>
    <property type="evidence" value="ECO:0007669"/>
    <property type="project" value="TreeGrafter"/>
</dbReference>
<evidence type="ECO:0000256" key="7">
    <source>
        <dbReference type="ARBA" id="ARBA00023125"/>
    </source>
</evidence>
<feature type="region of interest" description="Disordered" evidence="9">
    <location>
        <begin position="57"/>
        <end position="85"/>
    </location>
</feature>
<dbReference type="Gene3D" id="3.30.160.60">
    <property type="entry name" value="Classic Zinc Finger"/>
    <property type="match status" value="4"/>
</dbReference>
<dbReference type="PROSITE" id="PS50157">
    <property type="entry name" value="ZINC_FINGER_C2H2_2"/>
    <property type="match status" value="4"/>
</dbReference>
<dbReference type="InterPro" id="IPR036236">
    <property type="entry name" value="Znf_C2H2_sf"/>
</dbReference>
<keyword evidence="6" id="KW-0862">Zinc</keyword>
<dbReference type="OrthoDB" id="10020990at2759"/>
<dbReference type="GO" id="GO:0008270">
    <property type="term" value="F:zinc ion binding"/>
    <property type="evidence" value="ECO:0007669"/>
    <property type="project" value="UniProtKB-KW"/>
</dbReference>
<evidence type="ECO:0000256" key="4">
    <source>
        <dbReference type="ARBA" id="ARBA00022737"/>
    </source>
</evidence>
<evidence type="ECO:0000256" key="2">
    <source>
        <dbReference type="ARBA" id="ARBA00004123"/>
    </source>
</evidence>
<sequence>MNALIEKEPSGFEAPRPDDGYALSKFDGMEFSLADHHQRPELGETAPLTDVALRFKDNNSRTGGAPDQIEVSDEEGTERKEKNTRDGFRSKWGLRCHQKKHSEGNQSACALCDQPFRLLEDLEKHLKWHIHSGKPFACKTCGKAFTDRSALRRHKMIHSGEKPFACRICGKAFVWRGDLVSHQTIHTGEKPFACSICGKPFARSSGLCTHKLIHSGEKHSVALFVGKPSTNVVTYGDTNLHTKNRSGSTAPSAEKGFKAKWNS</sequence>
<dbReference type="GO" id="GO:0000785">
    <property type="term" value="C:chromatin"/>
    <property type="evidence" value="ECO:0007669"/>
    <property type="project" value="TreeGrafter"/>
</dbReference>
<dbReference type="FunFam" id="3.30.160.60:FF:000512">
    <property type="entry name" value="zinc finger protein 197 isoform X1"/>
    <property type="match status" value="1"/>
</dbReference>
<keyword evidence="3" id="KW-0479">Metal-binding</keyword>
<dbReference type="GO" id="GO:0000981">
    <property type="term" value="F:DNA-binding transcription factor activity, RNA polymerase II-specific"/>
    <property type="evidence" value="ECO:0007669"/>
    <property type="project" value="TreeGrafter"/>
</dbReference>
<organism evidence="10">
    <name type="scientific">Cyprideis torosa</name>
    <dbReference type="NCBI Taxonomy" id="163714"/>
    <lineage>
        <taxon>Eukaryota</taxon>
        <taxon>Metazoa</taxon>
        <taxon>Ecdysozoa</taxon>
        <taxon>Arthropoda</taxon>
        <taxon>Crustacea</taxon>
        <taxon>Oligostraca</taxon>
        <taxon>Ostracoda</taxon>
        <taxon>Podocopa</taxon>
        <taxon>Podocopida</taxon>
        <taxon>Cytherocopina</taxon>
        <taxon>Cytheroidea</taxon>
        <taxon>Cytherideidae</taxon>
        <taxon>Cyprideis</taxon>
    </lineage>
</organism>
<comment type="function">
    <text evidence="1">May be involved in transcriptional regulation.</text>
</comment>
<evidence type="ECO:0000256" key="8">
    <source>
        <dbReference type="ARBA" id="ARBA00023242"/>
    </source>
</evidence>
<keyword evidence="4" id="KW-0677">Repeat</keyword>
<evidence type="ECO:0000256" key="3">
    <source>
        <dbReference type="ARBA" id="ARBA00022723"/>
    </source>
</evidence>
<name>A0A7R8ZFU2_9CRUS</name>
<dbReference type="SMART" id="SM00355">
    <property type="entry name" value="ZnF_C2H2"/>
    <property type="match status" value="4"/>
</dbReference>
<protein>
    <submittedName>
        <fullName evidence="10">Uncharacterized protein</fullName>
    </submittedName>
</protein>
<dbReference type="FunFam" id="3.30.160.60:FF:000350">
    <property type="entry name" value="Zinc finger protein 699"/>
    <property type="match status" value="1"/>
</dbReference>
<evidence type="ECO:0000313" key="10">
    <source>
        <dbReference type="EMBL" id="CAD7222592.1"/>
    </source>
</evidence>
<dbReference type="Pfam" id="PF00096">
    <property type="entry name" value="zf-C2H2"/>
    <property type="match status" value="2"/>
</dbReference>
<gene>
    <name evidence="10" type="ORF">CTOB1V02_LOCUS594</name>
</gene>